<name>A0A1Y5FCB5_9BACT</name>
<sequence>MKRLLLITSLLLSSATGFANNEERETLGDSLDVSAVIRVDNYFKPDANGDHQDNMRIKGSVIKFTATISENIKAVIALKLDRMIRRNGDSVESSIELEEFLKYAYVEIRNIGGKPIAVVIGKKGIPMGLGFDRFLNHHNNPVRGLRNYDQVFGITVTLDSETLGKIQASVFENLEGSSDLDIGSVGSYAIRYSREIMDGLEGNISYAHLGHDDREDEDRISIGAVYKTDRNTFWAEGIFFTNHATYGDATAINAGASRTFKFGEAVAAINFIEDHMTQLALGLNIQVNDSIRVGPEVRYSMYDDEDRDDEVTYGIRTEIRLRKK</sequence>
<evidence type="ECO:0000313" key="3">
    <source>
        <dbReference type="Proteomes" id="UP000196531"/>
    </source>
</evidence>
<evidence type="ECO:0000256" key="1">
    <source>
        <dbReference type="SAM" id="SignalP"/>
    </source>
</evidence>
<organism evidence="2 3">
    <name type="scientific">Halobacteriovorax marinus</name>
    <dbReference type="NCBI Taxonomy" id="97084"/>
    <lineage>
        <taxon>Bacteria</taxon>
        <taxon>Pseudomonadati</taxon>
        <taxon>Bdellovibrionota</taxon>
        <taxon>Bacteriovoracia</taxon>
        <taxon>Bacteriovoracales</taxon>
        <taxon>Halobacteriovoraceae</taxon>
        <taxon>Halobacteriovorax</taxon>
    </lineage>
</organism>
<dbReference type="EMBL" id="MAAO01000002">
    <property type="protein sequence ID" value="OUR99763.1"/>
    <property type="molecule type" value="Genomic_DNA"/>
</dbReference>
<comment type="caution">
    <text evidence="2">The sequence shown here is derived from an EMBL/GenBank/DDBJ whole genome shotgun (WGS) entry which is preliminary data.</text>
</comment>
<reference evidence="3" key="1">
    <citation type="journal article" date="2017" name="Proc. Natl. Acad. Sci. U.S.A.">
        <title>Simulation of Deepwater Horizon oil plume reveals substrate specialization within a complex community of hydrocarbon-degraders.</title>
        <authorList>
            <person name="Hu P."/>
            <person name="Dubinsky E.A."/>
            <person name="Probst A.J."/>
            <person name="Wang J."/>
            <person name="Sieber C.M.K."/>
            <person name="Tom L.M."/>
            <person name="Gardinali P."/>
            <person name="Banfield J.F."/>
            <person name="Atlas R.M."/>
            <person name="Andersen G.L."/>
        </authorList>
    </citation>
    <scope>NUCLEOTIDE SEQUENCE [LARGE SCALE GENOMIC DNA]</scope>
</reference>
<proteinExistence type="predicted"/>
<feature type="signal peptide" evidence="1">
    <location>
        <begin position="1"/>
        <end position="19"/>
    </location>
</feature>
<dbReference type="Proteomes" id="UP000196531">
    <property type="component" value="Unassembled WGS sequence"/>
</dbReference>
<dbReference type="AlphaFoldDB" id="A0A1Y5FCB5"/>
<feature type="chain" id="PRO_5013232312" description="Porin domain-containing protein" evidence="1">
    <location>
        <begin position="20"/>
        <end position="324"/>
    </location>
</feature>
<keyword evidence="1" id="KW-0732">Signal</keyword>
<accession>A0A1Y5FCB5</accession>
<protein>
    <recommendedName>
        <fullName evidence="4">Porin domain-containing protein</fullName>
    </recommendedName>
</protein>
<dbReference type="SUPFAM" id="SSF56935">
    <property type="entry name" value="Porins"/>
    <property type="match status" value="1"/>
</dbReference>
<gene>
    <name evidence="2" type="ORF">A9Q84_01685</name>
</gene>
<evidence type="ECO:0008006" key="4">
    <source>
        <dbReference type="Google" id="ProtNLM"/>
    </source>
</evidence>
<evidence type="ECO:0000313" key="2">
    <source>
        <dbReference type="EMBL" id="OUR99763.1"/>
    </source>
</evidence>